<dbReference type="FunFam" id="1.10.472.170:FF:000001">
    <property type="entry name" value="Transcription initiation factor IIB"/>
    <property type="match status" value="1"/>
</dbReference>
<dbReference type="GO" id="GO:0070897">
    <property type="term" value="P:transcription preinitiation complex assembly"/>
    <property type="evidence" value="ECO:0007669"/>
    <property type="project" value="InterPro"/>
</dbReference>
<dbReference type="PANTHER" id="PTHR11618:SF13">
    <property type="entry name" value="TRANSCRIPTION INITIATION FACTOR IIB"/>
    <property type="match status" value="1"/>
</dbReference>
<dbReference type="GO" id="GO:0003743">
    <property type="term" value="F:translation initiation factor activity"/>
    <property type="evidence" value="ECO:0007669"/>
    <property type="project" value="UniProtKB-KW"/>
</dbReference>
<organism evidence="7 8">
    <name type="scientific">Micractinium conductrix</name>
    <dbReference type="NCBI Taxonomy" id="554055"/>
    <lineage>
        <taxon>Eukaryota</taxon>
        <taxon>Viridiplantae</taxon>
        <taxon>Chlorophyta</taxon>
        <taxon>core chlorophytes</taxon>
        <taxon>Trebouxiophyceae</taxon>
        <taxon>Chlorellales</taxon>
        <taxon>Chlorellaceae</taxon>
        <taxon>Chlorella clade</taxon>
        <taxon>Micractinium</taxon>
    </lineage>
</organism>
<dbReference type="InterPro" id="IPR036915">
    <property type="entry name" value="Cyclin-like_sf"/>
</dbReference>
<gene>
    <name evidence="7" type="ORF">C2E20_5427</name>
</gene>
<keyword evidence="5" id="KW-0863">Zinc-finger</keyword>
<protein>
    <recommendedName>
        <fullName evidence="4">General transcription factor TFIIB</fullName>
    </recommendedName>
</protein>
<dbReference type="PANTHER" id="PTHR11618">
    <property type="entry name" value="TRANSCRIPTION INITIATION FACTOR IIB-RELATED"/>
    <property type="match status" value="1"/>
</dbReference>
<keyword evidence="5" id="KW-0479">Metal-binding</keyword>
<keyword evidence="3" id="KW-0804">Transcription</keyword>
<evidence type="ECO:0000259" key="6">
    <source>
        <dbReference type="PROSITE" id="PS51134"/>
    </source>
</evidence>
<keyword evidence="5" id="KW-0862">Zinc</keyword>
<dbReference type="GO" id="GO:0005634">
    <property type="term" value="C:nucleus"/>
    <property type="evidence" value="ECO:0007669"/>
    <property type="project" value="TreeGrafter"/>
</dbReference>
<dbReference type="EMBL" id="LHPF02000016">
    <property type="protein sequence ID" value="PSC71109.1"/>
    <property type="molecule type" value="Genomic_DNA"/>
</dbReference>
<evidence type="ECO:0000313" key="7">
    <source>
        <dbReference type="EMBL" id="PSC71109.1"/>
    </source>
</evidence>
<dbReference type="Proteomes" id="UP000239649">
    <property type="component" value="Unassembled WGS sequence"/>
</dbReference>
<dbReference type="Gene3D" id="1.10.472.10">
    <property type="entry name" value="Cyclin-like"/>
    <property type="match status" value="1"/>
</dbReference>
<reference evidence="7 8" key="1">
    <citation type="journal article" date="2018" name="Plant J.">
        <title>Genome sequences of Chlorella sorokiniana UTEX 1602 and Micractinium conductrix SAG 241.80: implications to maltose excretion by a green alga.</title>
        <authorList>
            <person name="Arriola M.B."/>
            <person name="Velmurugan N."/>
            <person name="Zhang Y."/>
            <person name="Plunkett M.H."/>
            <person name="Hondzo H."/>
            <person name="Barney B.M."/>
        </authorList>
    </citation>
    <scope>NUCLEOTIDE SEQUENCE [LARGE SCALE GENOMIC DNA]</scope>
    <source>
        <strain evidence="7 8">SAG 241.80</strain>
    </source>
</reference>
<dbReference type="AlphaFoldDB" id="A0A2P6VAI3"/>
<dbReference type="GO" id="GO:0008270">
    <property type="term" value="F:zinc ion binding"/>
    <property type="evidence" value="ECO:0007669"/>
    <property type="project" value="UniProtKB-KW"/>
</dbReference>
<dbReference type="PROSITE" id="PS51134">
    <property type="entry name" value="ZF_TFIIB"/>
    <property type="match status" value="1"/>
</dbReference>
<sequence length="345" mass="37606">MGDFDVGLRLKYEQQCPDCGLSDFVEDHASGDLICRNCGVVVEAHVIDERSEWRTFADKDGGAGADPNRVGGPVNHLLSDGGMSTMIGAAKGVDHGLVRNLQRMQARTEVTTDRALIAAFREIGKICSAMRLLDTVKKQAEEYYKQAYDNAKSIKNKSQAAVLAAIVFLACRHTGNARTFKEVCAVVPQAPVKDIGRIYKSLVRELNLQESLGSKQLEGSHPHSYMRRFMSQLSMGQREFQWGEALTLALLPQEGPEANVHTPWHGKSPTSIAGTVVYIIANLPGKTHVALPDICRTCGVADGTIRQIYREIYPHLKALIAKAGGFATPADVDKLPPPIETQGGK</sequence>
<evidence type="ECO:0000313" key="8">
    <source>
        <dbReference type="Proteomes" id="UP000239649"/>
    </source>
</evidence>
<evidence type="ECO:0000256" key="3">
    <source>
        <dbReference type="ARBA" id="ARBA00023163"/>
    </source>
</evidence>
<keyword evidence="8" id="KW-1185">Reference proteome</keyword>
<feature type="domain" description="TFIIB-type" evidence="6">
    <location>
        <begin position="12"/>
        <end position="43"/>
    </location>
</feature>
<dbReference type="OrthoDB" id="25790at2759"/>
<dbReference type="InterPro" id="IPR013150">
    <property type="entry name" value="TFIIB_cyclin"/>
</dbReference>
<dbReference type="Pfam" id="PF00382">
    <property type="entry name" value="TFIIB"/>
    <property type="match status" value="1"/>
</dbReference>
<dbReference type="GO" id="GO:0017025">
    <property type="term" value="F:TBP-class protein binding"/>
    <property type="evidence" value="ECO:0007669"/>
    <property type="project" value="InterPro"/>
</dbReference>
<dbReference type="PRINTS" id="PR00685">
    <property type="entry name" value="TIFACTORIIB"/>
</dbReference>
<name>A0A2P6VAI3_9CHLO</name>
<dbReference type="SUPFAM" id="SSF47954">
    <property type="entry name" value="Cyclin-like"/>
    <property type="match status" value="2"/>
</dbReference>
<dbReference type="InterPro" id="IPR000812">
    <property type="entry name" value="TFIIB"/>
</dbReference>
<comment type="caution">
    <text evidence="7">The sequence shown here is derived from an EMBL/GenBank/DDBJ whole genome shotgun (WGS) entry which is preliminary data.</text>
</comment>
<evidence type="ECO:0000256" key="5">
    <source>
        <dbReference type="PROSITE-ProRule" id="PRU00469"/>
    </source>
</evidence>
<keyword evidence="2" id="KW-0805">Transcription regulation</keyword>
<dbReference type="SUPFAM" id="SSF57783">
    <property type="entry name" value="Zinc beta-ribbon"/>
    <property type="match status" value="1"/>
</dbReference>
<evidence type="ECO:0000256" key="4">
    <source>
        <dbReference type="ARBA" id="ARBA00031706"/>
    </source>
</evidence>
<accession>A0A2P6VAI3</accession>
<dbReference type="Gene3D" id="1.10.472.170">
    <property type="match status" value="1"/>
</dbReference>
<evidence type="ECO:0000256" key="1">
    <source>
        <dbReference type="ARBA" id="ARBA00022737"/>
    </source>
</evidence>
<dbReference type="InterPro" id="IPR013137">
    <property type="entry name" value="Znf_TFIIB"/>
</dbReference>
<keyword evidence="1" id="KW-0677">Repeat</keyword>
<dbReference type="Pfam" id="PF08271">
    <property type="entry name" value="Zn_Ribbon_TF"/>
    <property type="match status" value="1"/>
</dbReference>
<dbReference type="STRING" id="554055.A0A2P6VAI3"/>
<dbReference type="CDD" id="cd20551">
    <property type="entry name" value="CYCLIN_TFIIB_rpt1"/>
    <property type="match status" value="1"/>
</dbReference>
<dbReference type="GO" id="GO:0097550">
    <property type="term" value="C:transcription preinitiation complex"/>
    <property type="evidence" value="ECO:0007669"/>
    <property type="project" value="TreeGrafter"/>
</dbReference>
<proteinExistence type="predicted"/>
<evidence type="ECO:0000256" key="2">
    <source>
        <dbReference type="ARBA" id="ARBA00023015"/>
    </source>
</evidence>